<comment type="caution">
    <text evidence="2">The sequence shown here is derived from an EMBL/GenBank/DDBJ whole genome shotgun (WGS) entry which is preliminary data.</text>
</comment>
<feature type="transmembrane region" description="Helical" evidence="1">
    <location>
        <begin position="79"/>
        <end position="98"/>
    </location>
</feature>
<keyword evidence="1" id="KW-1133">Transmembrane helix</keyword>
<proteinExistence type="predicted"/>
<sequence length="466" mass="50797">MPDPLLTLLLDFDDQVRRDQEQSPVFLHRRDRRFALDCAQQGLAPDPQHWLAHLHRLNPRPAVTGTDPRLLRWQLLGRGFALAGAVFGVLTMLGLLFYDGSQRINLTVILGFVALQLLFALATTVQAVAGWQPWGWLMAQLGRHDAPSSPALARLRPQLMARIAHTGGLLFGIAGLLTLLVLVVVQDLAFGWSTTLDTGAAGYHRLLGTIATPWHWLWPAAVPDLALVEATRFFRLQADSGTIGVSRWGDWWPFVTMTWLVYVIAPRLLLLLLARAHLQRQIRRTLAHHPGLTALQYRMETPALDTGNQRDDSHHQPDLTTASRATAVPAASVIIRWAGAEPPPQLASAPSLAAGGSATLAQDRQTQLDAAAELAAADSPAVILVTRGWEPPTGELADFLETARELWPGATRIALLPLAVEPGAALPDHQLSQWLRFSERRQDPLLQVATATGLTGSGSKTRGAAS</sequence>
<dbReference type="RefSeq" id="WP_099614356.1">
    <property type="nucleotide sequence ID" value="NZ_KZ319370.1"/>
</dbReference>
<evidence type="ECO:0000313" key="2">
    <source>
        <dbReference type="EMBL" id="PHQ15231.1"/>
    </source>
</evidence>
<dbReference type="EMBL" id="NTFH01000007">
    <property type="protein sequence ID" value="PHQ15231.1"/>
    <property type="molecule type" value="Genomic_DNA"/>
</dbReference>
<evidence type="ECO:0000313" key="3">
    <source>
        <dbReference type="Proteomes" id="UP000231409"/>
    </source>
</evidence>
<accession>A0A2G1UL50</accession>
<evidence type="ECO:0008006" key="4">
    <source>
        <dbReference type="Google" id="ProtNLM"/>
    </source>
</evidence>
<feature type="transmembrane region" description="Helical" evidence="1">
    <location>
        <begin position="251"/>
        <end position="274"/>
    </location>
</feature>
<name>A0A2G1UL50_9GAMM</name>
<keyword evidence="3" id="KW-1185">Reference proteome</keyword>
<evidence type="ECO:0000256" key="1">
    <source>
        <dbReference type="SAM" id="Phobius"/>
    </source>
</evidence>
<dbReference type="InterPro" id="IPR021296">
    <property type="entry name" value="DUF2868"/>
</dbReference>
<dbReference type="Pfam" id="PF11067">
    <property type="entry name" value="DUF2868"/>
    <property type="match status" value="1"/>
</dbReference>
<dbReference type="Proteomes" id="UP000231409">
    <property type="component" value="Unassembled WGS sequence"/>
</dbReference>
<feature type="transmembrane region" description="Helical" evidence="1">
    <location>
        <begin position="104"/>
        <end position="129"/>
    </location>
</feature>
<keyword evidence="1" id="KW-0472">Membrane</keyword>
<feature type="transmembrane region" description="Helical" evidence="1">
    <location>
        <begin position="163"/>
        <end position="185"/>
    </location>
</feature>
<gene>
    <name evidence="2" type="ORF">CLH61_08810</name>
</gene>
<dbReference type="AlphaFoldDB" id="A0A2G1UL50"/>
<protein>
    <recommendedName>
        <fullName evidence="4">DUF2868 domain-containing protein</fullName>
    </recommendedName>
</protein>
<organism evidence="2 3">
    <name type="scientific">Marinobacter profundi</name>
    <dbReference type="NCBI Taxonomy" id="2666256"/>
    <lineage>
        <taxon>Bacteria</taxon>
        <taxon>Pseudomonadati</taxon>
        <taxon>Pseudomonadota</taxon>
        <taxon>Gammaproteobacteria</taxon>
        <taxon>Pseudomonadales</taxon>
        <taxon>Marinobacteraceae</taxon>
        <taxon>Marinobacter</taxon>
    </lineage>
</organism>
<reference evidence="2 3" key="1">
    <citation type="submission" date="2017-09" db="EMBL/GenBank/DDBJ databases">
        <title>The draft genome sequences of Marinobacter sp. PWS21.</title>
        <authorList>
            <person name="Cao J."/>
        </authorList>
    </citation>
    <scope>NUCLEOTIDE SEQUENCE [LARGE SCALE GENOMIC DNA]</scope>
    <source>
        <strain evidence="2 3">PWS21</strain>
    </source>
</reference>
<keyword evidence="1" id="KW-0812">Transmembrane</keyword>